<evidence type="ECO:0000256" key="2">
    <source>
        <dbReference type="ARBA" id="ARBA00022448"/>
    </source>
</evidence>
<dbReference type="Pfam" id="PF07715">
    <property type="entry name" value="Plug"/>
    <property type="match status" value="1"/>
</dbReference>
<evidence type="ECO:0000256" key="13">
    <source>
        <dbReference type="SAM" id="SignalP"/>
    </source>
</evidence>
<keyword evidence="13" id="KW-0732">Signal</keyword>
<keyword evidence="8 12" id="KW-0798">TonB box</keyword>
<keyword evidence="10 11" id="KW-0998">Cell outer membrane</keyword>
<evidence type="ECO:0000256" key="4">
    <source>
        <dbReference type="ARBA" id="ARBA00022496"/>
    </source>
</evidence>
<dbReference type="Proteomes" id="UP000316545">
    <property type="component" value="Unassembled WGS sequence"/>
</dbReference>
<comment type="subcellular location">
    <subcellularLocation>
        <location evidence="1 11">Cell outer membrane</location>
        <topology evidence="1 11">Multi-pass membrane protein</topology>
    </subcellularLocation>
</comment>
<evidence type="ECO:0000259" key="14">
    <source>
        <dbReference type="Pfam" id="PF00593"/>
    </source>
</evidence>
<keyword evidence="5 11" id="KW-0812">Transmembrane</keyword>
<evidence type="ECO:0000256" key="12">
    <source>
        <dbReference type="RuleBase" id="RU003357"/>
    </source>
</evidence>
<evidence type="ECO:0000259" key="15">
    <source>
        <dbReference type="Pfam" id="PF07715"/>
    </source>
</evidence>
<keyword evidence="6" id="KW-0408">Iron</keyword>
<keyword evidence="2 11" id="KW-0813">Transport</keyword>
<evidence type="ECO:0000256" key="3">
    <source>
        <dbReference type="ARBA" id="ARBA00022452"/>
    </source>
</evidence>
<dbReference type="Gene3D" id="2.40.170.20">
    <property type="entry name" value="TonB-dependent receptor, beta-barrel domain"/>
    <property type="match status" value="1"/>
</dbReference>
<reference evidence="16 17" key="1">
    <citation type="submission" date="2019-06" db="EMBL/GenBank/DDBJ databases">
        <title>Genomic Encyclopedia of Type Strains, Phase IV (KMG-V): Genome sequencing to study the core and pangenomes of soil and plant-associated prokaryotes.</title>
        <authorList>
            <person name="Whitman W."/>
        </authorList>
    </citation>
    <scope>NUCLEOTIDE SEQUENCE [LARGE SCALE GENOMIC DNA]</scope>
    <source>
        <strain evidence="16 17">BR 11865</strain>
    </source>
</reference>
<evidence type="ECO:0000313" key="16">
    <source>
        <dbReference type="EMBL" id="TWB32117.1"/>
    </source>
</evidence>
<comment type="caution">
    <text evidence="16">The sequence shown here is derived from an EMBL/GenBank/DDBJ whole genome shotgun (WGS) entry which is preliminary data.</text>
</comment>
<dbReference type="CDD" id="cd01347">
    <property type="entry name" value="ligand_gated_channel"/>
    <property type="match status" value="1"/>
</dbReference>
<proteinExistence type="inferred from homology"/>
<evidence type="ECO:0000256" key="6">
    <source>
        <dbReference type="ARBA" id="ARBA00023004"/>
    </source>
</evidence>
<organism evidence="16 17">
    <name type="scientific">Nitrospirillum amazonense</name>
    <dbReference type="NCBI Taxonomy" id="28077"/>
    <lineage>
        <taxon>Bacteria</taxon>
        <taxon>Pseudomonadati</taxon>
        <taxon>Pseudomonadota</taxon>
        <taxon>Alphaproteobacteria</taxon>
        <taxon>Rhodospirillales</taxon>
        <taxon>Azospirillaceae</taxon>
        <taxon>Nitrospirillum</taxon>
    </lineage>
</organism>
<keyword evidence="7" id="KW-0406">Ion transport</keyword>
<name>A0A560GDY0_9PROT</name>
<dbReference type="RefSeq" id="WP_186464158.1">
    <property type="nucleotide sequence ID" value="NZ_JAYNFR010000010.1"/>
</dbReference>
<keyword evidence="3 11" id="KW-1134">Transmembrane beta strand</keyword>
<evidence type="ECO:0000256" key="1">
    <source>
        <dbReference type="ARBA" id="ARBA00004571"/>
    </source>
</evidence>
<keyword evidence="9 11" id="KW-0472">Membrane</keyword>
<keyword evidence="16" id="KW-0675">Receptor</keyword>
<sequence>MSSLRLIRRGRALGLGATALVGGCLATGQVWAQAQTQGATQGAAVQPQNGASAAPADASRDLGLEEILVTAEKRAEGLQNIPIAITAVSGETLEKAGVKEVGDLVQLAPSLQFGTRSTNVFIAMRGIGQAGQDIGSQSGVTVSLDGVPLLNHFMMNPSFLDVERVEVLRGPQGTIQGRNATGGAINVNSKAPTDQTDAELALTGGNYSRFGAKGFVNVPLSDKVLTRVSFQRDRADGWTDNAYLGRHNDNADLTEVRGQVLVKPSEIFSISALVDYTRDRSDPSFNLLLGRADPARPTPAEVPGYAYPRNNIDDLTFYFNEPNQRDVEDIRATLTAHLDLGPDTSITSTTGFIKHDIDLTNLDVDLTPVPSARFDLIGLYAKQVTQELTATTDVGSRADLVAGLFYMHGDSSEPLYLSTAAVKNLLVYLPAETLDSYAAYAQFRYNLTDNLRATAGGRYTLDSKSYAMDATSGGLHYLLADKDIWKAFTPRFVLDYAPQDNTLVYASVSRGFKSGGFNTLGDITQPVNFFNPEYVWNYEIGTKAKLFDNKLRMGLTAFYADYTNLQQTVFRTNVQTGVQFPKVENSSAATIKGVEFEVEAILAEGLKVAGAATRLDTAFGKFCNNDPLYPALPTAAACVGVTSDGQALPPGAKNLEGNTLTQAPKWQFNVSGEYVFPVSGALEVTARADYKWQSRVYFDIYNNPLVSQDGYGLFNASIGLGTFDKAWSLTGWVRNAFDVRYISQANTSPGATAYTAGSIGMPRMYGATLYHRF</sequence>
<evidence type="ECO:0000256" key="11">
    <source>
        <dbReference type="PROSITE-ProRule" id="PRU01360"/>
    </source>
</evidence>
<dbReference type="InterPro" id="IPR036942">
    <property type="entry name" value="Beta-barrel_TonB_sf"/>
</dbReference>
<keyword evidence="17" id="KW-1185">Reference proteome</keyword>
<dbReference type="Pfam" id="PF00593">
    <property type="entry name" value="TonB_dep_Rec_b-barrel"/>
    <property type="match status" value="1"/>
</dbReference>
<dbReference type="EMBL" id="VITO01000001">
    <property type="protein sequence ID" value="TWB32117.1"/>
    <property type="molecule type" value="Genomic_DNA"/>
</dbReference>
<evidence type="ECO:0000256" key="9">
    <source>
        <dbReference type="ARBA" id="ARBA00023136"/>
    </source>
</evidence>
<evidence type="ECO:0000313" key="17">
    <source>
        <dbReference type="Proteomes" id="UP000316545"/>
    </source>
</evidence>
<dbReference type="InterPro" id="IPR000531">
    <property type="entry name" value="Beta-barrel_TonB"/>
</dbReference>
<feature type="chain" id="PRO_5021930876" evidence="13">
    <location>
        <begin position="33"/>
        <end position="773"/>
    </location>
</feature>
<dbReference type="PANTHER" id="PTHR32552:SF81">
    <property type="entry name" value="TONB-DEPENDENT OUTER MEMBRANE RECEPTOR"/>
    <property type="match status" value="1"/>
</dbReference>
<feature type="domain" description="TonB-dependent receptor plug" evidence="15">
    <location>
        <begin position="79"/>
        <end position="184"/>
    </location>
</feature>
<feature type="domain" description="TonB-dependent receptor-like beta-barrel" evidence="14">
    <location>
        <begin position="275"/>
        <end position="735"/>
    </location>
</feature>
<protein>
    <submittedName>
        <fullName evidence="16">Iron complex outermembrane receptor protein</fullName>
    </submittedName>
</protein>
<dbReference type="SUPFAM" id="SSF56935">
    <property type="entry name" value="Porins"/>
    <property type="match status" value="1"/>
</dbReference>
<accession>A0A560GDY0</accession>
<evidence type="ECO:0000256" key="8">
    <source>
        <dbReference type="ARBA" id="ARBA00023077"/>
    </source>
</evidence>
<dbReference type="AlphaFoldDB" id="A0A560GDY0"/>
<dbReference type="PROSITE" id="PS51257">
    <property type="entry name" value="PROKAR_LIPOPROTEIN"/>
    <property type="match status" value="1"/>
</dbReference>
<dbReference type="InterPro" id="IPR039426">
    <property type="entry name" value="TonB-dep_rcpt-like"/>
</dbReference>
<dbReference type="InterPro" id="IPR012910">
    <property type="entry name" value="Plug_dom"/>
</dbReference>
<evidence type="ECO:0000256" key="7">
    <source>
        <dbReference type="ARBA" id="ARBA00023065"/>
    </source>
</evidence>
<dbReference type="PANTHER" id="PTHR32552">
    <property type="entry name" value="FERRICHROME IRON RECEPTOR-RELATED"/>
    <property type="match status" value="1"/>
</dbReference>
<feature type="signal peptide" evidence="13">
    <location>
        <begin position="1"/>
        <end position="32"/>
    </location>
</feature>
<evidence type="ECO:0000256" key="5">
    <source>
        <dbReference type="ARBA" id="ARBA00022692"/>
    </source>
</evidence>
<evidence type="ECO:0000256" key="10">
    <source>
        <dbReference type="ARBA" id="ARBA00023237"/>
    </source>
</evidence>
<dbReference type="PROSITE" id="PS52016">
    <property type="entry name" value="TONB_DEPENDENT_REC_3"/>
    <property type="match status" value="1"/>
</dbReference>
<comment type="similarity">
    <text evidence="11 12">Belongs to the TonB-dependent receptor family.</text>
</comment>
<keyword evidence="4" id="KW-0410">Iron transport</keyword>
<gene>
    <name evidence="16" type="ORF">FBZ88_101489</name>
</gene>
<dbReference type="GO" id="GO:0009279">
    <property type="term" value="C:cell outer membrane"/>
    <property type="evidence" value="ECO:0007669"/>
    <property type="project" value="UniProtKB-SubCell"/>
</dbReference>
<dbReference type="GO" id="GO:0006826">
    <property type="term" value="P:iron ion transport"/>
    <property type="evidence" value="ECO:0007669"/>
    <property type="project" value="UniProtKB-KW"/>
</dbReference>